<accession>A0AA38TJ64</accession>
<gene>
    <name evidence="2" type="ORF">OSB04_015498</name>
</gene>
<dbReference type="GO" id="GO:0008061">
    <property type="term" value="F:chitin binding"/>
    <property type="evidence" value="ECO:0007669"/>
    <property type="project" value="TreeGrafter"/>
</dbReference>
<proteinExistence type="predicted"/>
<dbReference type="InterPro" id="IPR029070">
    <property type="entry name" value="Chitinase_insertion_sf"/>
</dbReference>
<dbReference type="Gene3D" id="3.20.20.80">
    <property type="entry name" value="Glycosidases"/>
    <property type="match status" value="1"/>
</dbReference>
<evidence type="ECO:0000259" key="1">
    <source>
        <dbReference type="PROSITE" id="PS51910"/>
    </source>
</evidence>
<dbReference type="GO" id="GO:0005576">
    <property type="term" value="C:extracellular region"/>
    <property type="evidence" value="ECO:0007669"/>
    <property type="project" value="TreeGrafter"/>
</dbReference>
<organism evidence="2 3">
    <name type="scientific">Centaurea solstitialis</name>
    <name type="common">yellow star-thistle</name>
    <dbReference type="NCBI Taxonomy" id="347529"/>
    <lineage>
        <taxon>Eukaryota</taxon>
        <taxon>Viridiplantae</taxon>
        <taxon>Streptophyta</taxon>
        <taxon>Embryophyta</taxon>
        <taxon>Tracheophyta</taxon>
        <taxon>Spermatophyta</taxon>
        <taxon>Magnoliopsida</taxon>
        <taxon>eudicotyledons</taxon>
        <taxon>Gunneridae</taxon>
        <taxon>Pentapetalae</taxon>
        <taxon>asterids</taxon>
        <taxon>campanulids</taxon>
        <taxon>Asterales</taxon>
        <taxon>Asteraceae</taxon>
        <taxon>Carduoideae</taxon>
        <taxon>Cardueae</taxon>
        <taxon>Centaureinae</taxon>
        <taxon>Centaurea</taxon>
    </lineage>
</organism>
<dbReference type="AlphaFoldDB" id="A0AA38TJ64"/>
<evidence type="ECO:0000313" key="2">
    <source>
        <dbReference type="EMBL" id="KAJ9551453.1"/>
    </source>
</evidence>
<name>A0AA38TJ64_9ASTR</name>
<dbReference type="Pfam" id="PF00704">
    <property type="entry name" value="Glyco_hydro_18"/>
    <property type="match status" value="1"/>
</dbReference>
<dbReference type="InterPro" id="IPR017853">
    <property type="entry name" value="GH"/>
</dbReference>
<dbReference type="InterPro" id="IPR050314">
    <property type="entry name" value="Glycosyl_Hydrlase_18"/>
</dbReference>
<dbReference type="Gene3D" id="3.10.50.10">
    <property type="match status" value="1"/>
</dbReference>
<dbReference type="GO" id="GO:0006032">
    <property type="term" value="P:chitin catabolic process"/>
    <property type="evidence" value="ECO:0007669"/>
    <property type="project" value="TreeGrafter"/>
</dbReference>
<protein>
    <recommendedName>
        <fullName evidence="1">GH18 domain-containing protein</fullName>
    </recommendedName>
</protein>
<keyword evidence="3" id="KW-1185">Reference proteome</keyword>
<feature type="domain" description="GH18" evidence="1">
    <location>
        <begin position="1"/>
        <end position="141"/>
    </location>
</feature>
<dbReference type="SUPFAM" id="SSF51445">
    <property type="entry name" value="(Trans)glycosidases"/>
    <property type="match status" value="1"/>
</dbReference>
<sequence length="141" mass="15989">MAKIHGYPNDSVSRNFDWVHIRSYDYHTPLTDNFTAGHTPLYDPSSRVNIDYGVNEWIKRGLPANKLVLGLEYHSIGAKAKGLGIARDGSLSYEYIKSYLRGCWVKSVYNSTHVINHSAIDSFWIGSGESELKLPMQKINR</sequence>
<evidence type="ECO:0000313" key="3">
    <source>
        <dbReference type="Proteomes" id="UP001172457"/>
    </source>
</evidence>
<dbReference type="EMBL" id="JARYMX010000004">
    <property type="protein sequence ID" value="KAJ9551453.1"/>
    <property type="molecule type" value="Genomic_DNA"/>
</dbReference>
<dbReference type="Proteomes" id="UP001172457">
    <property type="component" value="Chromosome 4"/>
</dbReference>
<dbReference type="GO" id="GO:0005975">
    <property type="term" value="P:carbohydrate metabolic process"/>
    <property type="evidence" value="ECO:0007669"/>
    <property type="project" value="InterPro"/>
</dbReference>
<dbReference type="PANTHER" id="PTHR11177">
    <property type="entry name" value="CHITINASE"/>
    <property type="match status" value="1"/>
</dbReference>
<dbReference type="GO" id="GO:0004568">
    <property type="term" value="F:chitinase activity"/>
    <property type="evidence" value="ECO:0007669"/>
    <property type="project" value="TreeGrafter"/>
</dbReference>
<dbReference type="InterPro" id="IPR001223">
    <property type="entry name" value="Glyco_hydro18_cat"/>
</dbReference>
<comment type="caution">
    <text evidence="2">The sequence shown here is derived from an EMBL/GenBank/DDBJ whole genome shotgun (WGS) entry which is preliminary data.</text>
</comment>
<dbReference type="PROSITE" id="PS51910">
    <property type="entry name" value="GH18_2"/>
    <property type="match status" value="1"/>
</dbReference>
<dbReference type="PANTHER" id="PTHR11177:SF369">
    <property type="entry name" value="CLASS V CHITINASE-LIKE"/>
    <property type="match status" value="1"/>
</dbReference>
<reference evidence="2" key="1">
    <citation type="submission" date="2023-03" db="EMBL/GenBank/DDBJ databases">
        <title>Chromosome-scale reference genome and RAD-based genetic map of yellow starthistle (Centaurea solstitialis) reveal putative structural variation and QTLs associated with invader traits.</title>
        <authorList>
            <person name="Reatini B."/>
            <person name="Cang F.A."/>
            <person name="Jiang Q."/>
            <person name="Mckibben M.T.W."/>
            <person name="Barker M.S."/>
            <person name="Rieseberg L.H."/>
            <person name="Dlugosch K.M."/>
        </authorList>
    </citation>
    <scope>NUCLEOTIDE SEQUENCE</scope>
    <source>
        <strain evidence="2">CAN-66</strain>
        <tissue evidence="2">Leaf</tissue>
    </source>
</reference>